<organism evidence="1 2">
    <name type="scientific">Rhodoferax lacus</name>
    <dbReference type="NCBI Taxonomy" id="2184758"/>
    <lineage>
        <taxon>Bacteria</taxon>
        <taxon>Pseudomonadati</taxon>
        <taxon>Pseudomonadota</taxon>
        <taxon>Betaproteobacteria</taxon>
        <taxon>Burkholderiales</taxon>
        <taxon>Comamonadaceae</taxon>
        <taxon>Rhodoferax</taxon>
    </lineage>
</organism>
<dbReference type="AlphaFoldDB" id="A0A3E1RA00"/>
<keyword evidence="2" id="KW-1185">Reference proteome</keyword>
<comment type="caution">
    <text evidence="1">The sequence shown here is derived from an EMBL/GenBank/DDBJ whole genome shotgun (WGS) entry which is preliminary data.</text>
</comment>
<accession>A0A3E1RA00</accession>
<reference evidence="1 2" key="1">
    <citation type="submission" date="2018-05" db="EMBL/GenBank/DDBJ databases">
        <title>Rhodoferax soyangensis sp.nov., isolated from an oligotrophic freshwater lake.</title>
        <authorList>
            <person name="Park M."/>
        </authorList>
    </citation>
    <scope>NUCLEOTIDE SEQUENCE [LARGE SCALE GENOMIC DNA]</scope>
    <source>
        <strain evidence="1 2">IMCC26218</strain>
    </source>
</reference>
<sequence>MSGDGFLDNQDWFNGSLSAPKKAVDFFLEMQRQWLKTASMGSETLALELEDLQKAKDPVQFVAAQCSLANHQMEVLAQQLAAVMQQIYDAQLLWIGQWDEKREEQPPSAAPSEQGQSALGMLGKVQDEWLTLTRNWMDSINTPSAR</sequence>
<dbReference type="EMBL" id="QFZK01000010">
    <property type="protein sequence ID" value="RFO96051.1"/>
    <property type="molecule type" value="Genomic_DNA"/>
</dbReference>
<gene>
    <name evidence="1" type="ORF">DIC66_15135</name>
</gene>
<evidence type="ECO:0000313" key="2">
    <source>
        <dbReference type="Proteomes" id="UP000260665"/>
    </source>
</evidence>
<evidence type="ECO:0000313" key="1">
    <source>
        <dbReference type="EMBL" id="RFO96051.1"/>
    </source>
</evidence>
<proteinExistence type="predicted"/>
<dbReference type="RefSeq" id="WP_117178688.1">
    <property type="nucleotide sequence ID" value="NZ_QFZK01000010.1"/>
</dbReference>
<evidence type="ECO:0008006" key="3">
    <source>
        <dbReference type="Google" id="ProtNLM"/>
    </source>
</evidence>
<name>A0A3E1RA00_9BURK</name>
<dbReference type="Proteomes" id="UP000260665">
    <property type="component" value="Unassembled WGS sequence"/>
</dbReference>
<protein>
    <recommendedName>
        <fullName evidence="3">Phasin domain-containing protein</fullName>
    </recommendedName>
</protein>